<dbReference type="EMBL" id="JAGIOE010000001">
    <property type="protein sequence ID" value="MBP2375855.1"/>
    <property type="molecule type" value="Genomic_DNA"/>
</dbReference>
<feature type="transmembrane region" description="Helical" evidence="1">
    <location>
        <begin position="86"/>
        <end position="105"/>
    </location>
</feature>
<protein>
    <submittedName>
        <fullName evidence="2">Uncharacterized protein</fullName>
    </submittedName>
</protein>
<gene>
    <name evidence="2" type="ORF">JOF46_003767</name>
</gene>
<feature type="transmembrane region" description="Helical" evidence="1">
    <location>
        <begin position="58"/>
        <end position="80"/>
    </location>
</feature>
<sequence>MSDPTPQASGWQPPPEYRQPPRHELAYWLAPRTSAVVPIEAGSALRTMAQNLGARRGAASVPVGLGIALACAALTNLFTSDALPGALPWMLLASVVLAGLGQYFWRRVNSSTPKPSHVSTMHASRSVAGGWAMAVLLGVPLCAIAHLVLVSQFDGTVQGALAYAGYQLALLAGITSVFFLPGYFSAHSRRDLRRHIAGNPRVRAEVEELSRSWVDPVGTMSFGPL</sequence>
<organism evidence="2 3">
    <name type="scientific">Paeniglutamicibacter psychrophenolicus</name>
    <dbReference type="NCBI Taxonomy" id="257454"/>
    <lineage>
        <taxon>Bacteria</taxon>
        <taxon>Bacillati</taxon>
        <taxon>Actinomycetota</taxon>
        <taxon>Actinomycetes</taxon>
        <taxon>Micrococcales</taxon>
        <taxon>Micrococcaceae</taxon>
        <taxon>Paeniglutamicibacter</taxon>
    </lineage>
</organism>
<evidence type="ECO:0000256" key="1">
    <source>
        <dbReference type="SAM" id="Phobius"/>
    </source>
</evidence>
<comment type="caution">
    <text evidence="2">The sequence shown here is derived from an EMBL/GenBank/DDBJ whole genome shotgun (WGS) entry which is preliminary data.</text>
</comment>
<evidence type="ECO:0000313" key="3">
    <source>
        <dbReference type="Proteomes" id="UP000766570"/>
    </source>
</evidence>
<keyword evidence="1" id="KW-0472">Membrane</keyword>
<name>A0ABS4WI25_9MICC</name>
<accession>A0ABS4WI25</accession>
<feature type="transmembrane region" description="Helical" evidence="1">
    <location>
        <begin position="161"/>
        <end position="184"/>
    </location>
</feature>
<feature type="transmembrane region" description="Helical" evidence="1">
    <location>
        <begin position="126"/>
        <end position="149"/>
    </location>
</feature>
<keyword evidence="1" id="KW-0812">Transmembrane</keyword>
<keyword evidence="3" id="KW-1185">Reference proteome</keyword>
<evidence type="ECO:0000313" key="2">
    <source>
        <dbReference type="EMBL" id="MBP2375855.1"/>
    </source>
</evidence>
<keyword evidence="1" id="KW-1133">Transmembrane helix</keyword>
<reference evidence="2 3" key="1">
    <citation type="submission" date="2021-03" db="EMBL/GenBank/DDBJ databases">
        <title>Sequencing the genomes of 1000 actinobacteria strains.</title>
        <authorList>
            <person name="Klenk H.-P."/>
        </authorList>
    </citation>
    <scope>NUCLEOTIDE SEQUENCE [LARGE SCALE GENOMIC DNA]</scope>
    <source>
        <strain evidence="2 3">DSM 15454</strain>
    </source>
</reference>
<proteinExistence type="predicted"/>
<dbReference type="RefSeq" id="WP_209910078.1">
    <property type="nucleotide sequence ID" value="NZ_BAAAMI010000016.1"/>
</dbReference>
<dbReference type="Proteomes" id="UP000766570">
    <property type="component" value="Unassembled WGS sequence"/>
</dbReference>